<evidence type="ECO:0000256" key="4">
    <source>
        <dbReference type="ARBA" id="ARBA00012105"/>
    </source>
</evidence>
<name>A0AAN7YHW8_9EURO</name>
<dbReference type="GO" id="GO:0009398">
    <property type="term" value="P:FMN biosynthetic process"/>
    <property type="evidence" value="ECO:0007669"/>
    <property type="project" value="TreeGrafter"/>
</dbReference>
<comment type="function">
    <text evidence="1">Catalyzes the phosphorylation of riboflavin (vitamin B2) to form flavin mononucleotide (FMN) coenzyme.</text>
</comment>
<reference evidence="16 17" key="1">
    <citation type="submission" date="2023-08" db="EMBL/GenBank/DDBJ databases">
        <title>Black Yeasts Isolated from many extreme environments.</title>
        <authorList>
            <person name="Coleine C."/>
            <person name="Stajich J.E."/>
            <person name="Selbmann L."/>
        </authorList>
    </citation>
    <scope>NUCLEOTIDE SEQUENCE [LARGE SCALE GENOMIC DNA]</scope>
    <source>
        <strain evidence="16 17">CCFEE 5910</strain>
    </source>
</reference>
<evidence type="ECO:0000256" key="8">
    <source>
        <dbReference type="ARBA" id="ARBA00022679"/>
    </source>
</evidence>
<keyword evidence="10" id="KW-0418">Kinase</keyword>
<comment type="catalytic activity">
    <reaction evidence="13">
        <text>riboflavin + ATP = FMN + ADP + H(+)</text>
        <dbReference type="Rhea" id="RHEA:14357"/>
        <dbReference type="ChEBI" id="CHEBI:15378"/>
        <dbReference type="ChEBI" id="CHEBI:30616"/>
        <dbReference type="ChEBI" id="CHEBI:57986"/>
        <dbReference type="ChEBI" id="CHEBI:58210"/>
        <dbReference type="ChEBI" id="CHEBI:456216"/>
        <dbReference type="EC" id="2.7.1.26"/>
    </reaction>
</comment>
<comment type="caution">
    <text evidence="16">The sequence shown here is derived from an EMBL/GenBank/DDBJ whole genome shotgun (WGS) entry which is preliminary data.</text>
</comment>
<dbReference type="EMBL" id="JAVRRJ010000002">
    <property type="protein sequence ID" value="KAK5088081.1"/>
    <property type="molecule type" value="Genomic_DNA"/>
</dbReference>
<evidence type="ECO:0000256" key="13">
    <source>
        <dbReference type="ARBA" id="ARBA00047880"/>
    </source>
</evidence>
<gene>
    <name evidence="16" type="ORF">LTR05_002297</name>
</gene>
<dbReference type="InterPro" id="IPR023468">
    <property type="entry name" value="Riboflavin_kinase"/>
</dbReference>
<accession>A0AAN7YHW8</accession>
<evidence type="ECO:0000256" key="12">
    <source>
        <dbReference type="ARBA" id="ARBA00029960"/>
    </source>
</evidence>
<dbReference type="GO" id="GO:0008531">
    <property type="term" value="F:riboflavin kinase activity"/>
    <property type="evidence" value="ECO:0007669"/>
    <property type="project" value="UniProtKB-EC"/>
</dbReference>
<keyword evidence="6" id="KW-0285">Flavoprotein</keyword>
<dbReference type="InterPro" id="IPR023465">
    <property type="entry name" value="Riboflavin_kinase_dom_sf"/>
</dbReference>
<feature type="domain" description="Riboflavin kinase" evidence="15">
    <location>
        <begin position="444"/>
        <end position="587"/>
    </location>
</feature>
<keyword evidence="17" id="KW-1185">Reference proteome</keyword>
<keyword evidence="8" id="KW-0808">Transferase</keyword>
<dbReference type="AlphaFoldDB" id="A0AAN7YHW8"/>
<dbReference type="EC" id="2.7.1.26" evidence="4"/>
<feature type="region of interest" description="Disordered" evidence="14">
    <location>
        <begin position="51"/>
        <end position="71"/>
    </location>
</feature>
<keyword evidence="7" id="KW-0288">FMN</keyword>
<evidence type="ECO:0000256" key="14">
    <source>
        <dbReference type="SAM" id="MobiDB-lite"/>
    </source>
</evidence>
<proteinExistence type="inferred from homology"/>
<evidence type="ECO:0000256" key="10">
    <source>
        <dbReference type="ARBA" id="ARBA00022777"/>
    </source>
</evidence>
<dbReference type="InterPro" id="IPR015865">
    <property type="entry name" value="Riboflavin_kinase_bac/euk"/>
</dbReference>
<protein>
    <recommendedName>
        <fullName evidence="5">Riboflavin kinase</fullName>
        <ecNumber evidence="4">2.7.1.26</ecNumber>
    </recommendedName>
    <alternativeName>
        <fullName evidence="12">Flavin mononucleotide kinase 1</fullName>
    </alternativeName>
</protein>
<keyword evidence="9" id="KW-0547">Nucleotide-binding</keyword>
<dbReference type="Proteomes" id="UP001309876">
    <property type="component" value="Unassembled WGS sequence"/>
</dbReference>
<evidence type="ECO:0000256" key="11">
    <source>
        <dbReference type="ARBA" id="ARBA00022840"/>
    </source>
</evidence>
<organism evidence="16 17">
    <name type="scientific">Lithohypha guttulata</name>
    <dbReference type="NCBI Taxonomy" id="1690604"/>
    <lineage>
        <taxon>Eukaryota</taxon>
        <taxon>Fungi</taxon>
        <taxon>Dikarya</taxon>
        <taxon>Ascomycota</taxon>
        <taxon>Pezizomycotina</taxon>
        <taxon>Eurotiomycetes</taxon>
        <taxon>Chaetothyriomycetidae</taxon>
        <taxon>Chaetothyriales</taxon>
        <taxon>Trichomeriaceae</taxon>
        <taxon>Lithohypha</taxon>
    </lineage>
</organism>
<comment type="similarity">
    <text evidence="3">Belongs to the flavokinase family.</text>
</comment>
<comment type="pathway">
    <text evidence="2">Cofactor biosynthesis; FMN biosynthesis; FMN from riboflavin (ATP route): step 1/1.</text>
</comment>
<dbReference type="GO" id="GO:0005739">
    <property type="term" value="C:mitochondrion"/>
    <property type="evidence" value="ECO:0007669"/>
    <property type="project" value="TreeGrafter"/>
</dbReference>
<evidence type="ECO:0000256" key="1">
    <source>
        <dbReference type="ARBA" id="ARBA00003572"/>
    </source>
</evidence>
<evidence type="ECO:0000256" key="2">
    <source>
        <dbReference type="ARBA" id="ARBA00005201"/>
    </source>
</evidence>
<evidence type="ECO:0000256" key="7">
    <source>
        <dbReference type="ARBA" id="ARBA00022643"/>
    </source>
</evidence>
<dbReference type="SMART" id="SM00904">
    <property type="entry name" value="Flavokinase"/>
    <property type="match status" value="1"/>
</dbReference>
<evidence type="ECO:0000256" key="3">
    <source>
        <dbReference type="ARBA" id="ARBA00010108"/>
    </source>
</evidence>
<evidence type="ECO:0000256" key="9">
    <source>
        <dbReference type="ARBA" id="ARBA00022741"/>
    </source>
</evidence>
<keyword evidence="11" id="KW-0067">ATP-binding</keyword>
<dbReference type="Pfam" id="PF01687">
    <property type="entry name" value="Flavokinase"/>
    <property type="match status" value="1"/>
</dbReference>
<evidence type="ECO:0000313" key="16">
    <source>
        <dbReference type="EMBL" id="KAK5088081.1"/>
    </source>
</evidence>
<evidence type="ECO:0000259" key="15">
    <source>
        <dbReference type="SMART" id="SM00904"/>
    </source>
</evidence>
<evidence type="ECO:0000313" key="17">
    <source>
        <dbReference type="Proteomes" id="UP001309876"/>
    </source>
</evidence>
<dbReference type="PANTHER" id="PTHR22749:SF6">
    <property type="entry name" value="RIBOFLAVIN KINASE"/>
    <property type="match status" value="1"/>
</dbReference>
<dbReference type="Gene3D" id="2.40.30.30">
    <property type="entry name" value="Riboflavin kinase-like"/>
    <property type="match status" value="1"/>
</dbReference>
<dbReference type="GO" id="GO:0009231">
    <property type="term" value="P:riboflavin biosynthetic process"/>
    <property type="evidence" value="ECO:0007669"/>
    <property type="project" value="InterPro"/>
</dbReference>
<evidence type="ECO:0000256" key="6">
    <source>
        <dbReference type="ARBA" id="ARBA00022630"/>
    </source>
</evidence>
<dbReference type="PANTHER" id="PTHR22749">
    <property type="entry name" value="RIBOFLAVIN KINASE/FMN ADENYLYLTRANSFERASE"/>
    <property type="match status" value="1"/>
</dbReference>
<dbReference type="GO" id="GO:0005524">
    <property type="term" value="F:ATP binding"/>
    <property type="evidence" value="ECO:0007669"/>
    <property type="project" value="UniProtKB-KW"/>
</dbReference>
<evidence type="ECO:0000256" key="5">
    <source>
        <dbReference type="ARBA" id="ARBA00017394"/>
    </source>
</evidence>
<dbReference type="SUPFAM" id="SSF82114">
    <property type="entry name" value="Riboflavin kinase-like"/>
    <property type="match status" value="1"/>
</dbReference>
<sequence>MALEVVSDSPAAGFGFKCFRQAMHLQFEQLNTRVVVDDITPDQQPSTLLVRQDSITETPKPRPKALKEADQSQHEYCDGVLDSYYLDDCGLDRLKLDPAPLERLDSDKFPALTTLADVDHTTETSKHEATLTIDSSPAVLATEGEAVGQSESSSSSKIRTKFTTAAQDTSFFLGGLIKHPAETVKHYSILRHSHGLVYYKGPETSLALSIFSDAPLLGDRQLWLQVKGWTGNTGMKVKALLGVNDSWINVTPDKQVDATELPLLDERAWQRDIKKFIAKANRTQKTHTLRETVVVRMPYEANDGYFRIVLTAADSKHVLCPSPVFRVASTSMSASTLRGASLKTLPIELGLKFAQKTATTMTFGAVAPVVTTVKDQVVSAAPLMQYASHAETAWNTIGAQDRIDDANDQYYARQTATIEGDLGATIQSSVERIGIMIGSEAGPVSPFPTSLDGLVVKGTGSTTSRFAIPTCNLDDIAPDLLAPLPTGVYLGWALVQVKDKEYASLHEAWRHAVIAIVYASTSTAKVAQRKVVRTHIVYKYPEDISLIGSRLQLVLMGYLRPLVSVSEPELMLLEMTSDIAITHASLSRPAWGHEETMIRIKTQQSGKSVTDRLVDFKVAGQRQIDRVPVHRLGMRMDSYGMHDRGMHGNGGFWTKRD</sequence>